<dbReference type="PANTHER" id="PTHR12345">
    <property type="entry name" value="SYNTENIN RELATED"/>
    <property type="match status" value="1"/>
</dbReference>
<dbReference type="GO" id="GO:0043197">
    <property type="term" value="C:dendritic spine"/>
    <property type="evidence" value="ECO:0007669"/>
    <property type="project" value="TreeGrafter"/>
</dbReference>
<feature type="region of interest" description="Disordered" evidence="4">
    <location>
        <begin position="107"/>
        <end position="215"/>
    </location>
</feature>
<feature type="compositionally biased region" description="Polar residues" evidence="4">
    <location>
        <begin position="170"/>
        <end position="187"/>
    </location>
</feature>
<feature type="compositionally biased region" description="Polar residues" evidence="4">
    <location>
        <begin position="583"/>
        <end position="593"/>
    </location>
</feature>
<dbReference type="SUPFAM" id="SSF50729">
    <property type="entry name" value="PH domain-like"/>
    <property type="match status" value="1"/>
</dbReference>
<protein>
    <submittedName>
        <fullName evidence="7">Uncharacterized protein</fullName>
    </submittedName>
</protein>
<accession>A0A9Q0RJD8</accession>
<feature type="region of interest" description="Disordered" evidence="4">
    <location>
        <begin position="422"/>
        <end position="451"/>
    </location>
</feature>
<evidence type="ECO:0000256" key="4">
    <source>
        <dbReference type="SAM" id="MobiDB-lite"/>
    </source>
</evidence>
<feature type="region of interest" description="Disordered" evidence="4">
    <location>
        <begin position="1181"/>
        <end position="1296"/>
    </location>
</feature>
<feature type="compositionally biased region" description="Low complexity" evidence="4">
    <location>
        <begin position="196"/>
        <end position="206"/>
    </location>
</feature>
<feature type="compositionally biased region" description="Polar residues" evidence="4">
    <location>
        <begin position="940"/>
        <end position="949"/>
    </location>
</feature>
<feature type="domain" description="PID" evidence="5">
    <location>
        <begin position="1494"/>
        <end position="1661"/>
    </location>
</feature>
<dbReference type="PROSITE" id="PS50106">
    <property type="entry name" value="PDZ"/>
    <property type="match status" value="2"/>
</dbReference>
<feature type="compositionally biased region" description="Low complexity" evidence="4">
    <location>
        <begin position="115"/>
        <end position="128"/>
    </location>
</feature>
<evidence type="ECO:0000256" key="3">
    <source>
        <dbReference type="ARBA" id="ARBA00022737"/>
    </source>
</evidence>
<feature type="compositionally biased region" description="Polar residues" evidence="4">
    <location>
        <begin position="1447"/>
        <end position="1466"/>
    </location>
</feature>
<dbReference type="SMART" id="SM00462">
    <property type="entry name" value="PTB"/>
    <property type="match status" value="1"/>
</dbReference>
<dbReference type="Pfam" id="PF00595">
    <property type="entry name" value="PDZ"/>
    <property type="match status" value="2"/>
</dbReference>
<dbReference type="SUPFAM" id="SSF50156">
    <property type="entry name" value="PDZ domain-like"/>
    <property type="match status" value="2"/>
</dbReference>
<feature type="region of interest" description="Disordered" evidence="4">
    <location>
        <begin position="262"/>
        <end position="304"/>
    </location>
</feature>
<dbReference type="CDD" id="cd06720">
    <property type="entry name" value="PDZ1_APBA1_3-like"/>
    <property type="match status" value="1"/>
</dbReference>
<dbReference type="GO" id="GO:0005737">
    <property type="term" value="C:cytoplasm"/>
    <property type="evidence" value="ECO:0007669"/>
    <property type="project" value="TreeGrafter"/>
</dbReference>
<feature type="compositionally biased region" description="Pro residues" evidence="4">
    <location>
        <begin position="150"/>
        <end position="163"/>
    </location>
</feature>
<feature type="compositionally biased region" description="Acidic residues" evidence="4">
    <location>
        <begin position="1261"/>
        <end position="1278"/>
    </location>
</feature>
<dbReference type="FunFam" id="2.30.29.30:FF:000207">
    <property type="entry name" value="Protein CBR-LIN-10, isoform a"/>
    <property type="match status" value="1"/>
</dbReference>
<feature type="compositionally biased region" description="Gly residues" evidence="4">
    <location>
        <begin position="558"/>
        <end position="569"/>
    </location>
</feature>
<feature type="compositionally biased region" description="Polar residues" evidence="4">
    <location>
        <begin position="998"/>
        <end position="1011"/>
    </location>
</feature>
<feature type="region of interest" description="Disordered" evidence="4">
    <location>
        <begin position="467"/>
        <end position="529"/>
    </location>
</feature>
<dbReference type="EMBL" id="JAPWDV010000003">
    <property type="protein sequence ID" value="KAJ6216654.1"/>
    <property type="molecule type" value="Genomic_DNA"/>
</dbReference>
<feature type="compositionally biased region" description="Acidic residues" evidence="4">
    <location>
        <begin position="442"/>
        <end position="451"/>
    </location>
</feature>
<feature type="domain" description="PDZ" evidence="6">
    <location>
        <begin position="1765"/>
        <end position="1841"/>
    </location>
</feature>
<evidence type="ECO:0000313" key="8">
    <source>
        <dbReference type="Proteomes" id="UP001142055"/>
    </source>
</evidence>
<evidence type="ECO:0000259" key="6">
    <source>
        <dbReference type="PROSITE" id="PS50106"/>
    </source>
</evidence>
<evidence type="ECO:0000313" key="7">
    <source>
        <dbReference type="EMBL" id="KAJ6216654.1"/>
    </source>
</evidence>
<dbReference type="PROSITE" id="PS01179">
    <property type="entry name" value="PID"/>
    <property type="match status" value="1"/>
</dbReference>
<gene>
    <name evidence="7" type="ORF">RDWZM_007811</name>
</gene>
<organism evidence="7 8">
    <name type="scientific">Blomia tropicalis</name>
    <name type="common">Mite</name>
    <dbReference type="NCBI Taxonomy" id="40697"/>
    <lineage>
        <taxon>Eukaryota</taxon>
        <taxon>Metazoa</taxon>
        <taxon>Ecdysozoa</taxon>
        <taxon>Arthropoda</taxon>
        <taxon>Chelicerata</taxon>
        <taxon>Arachnida</taxon>
        <taxon>Acari</taxon>
        <taxon>Acariformes</taxon>
        <taxon>Sarcoptiformes</taxon>
        <taxon>Astigmata</taxon>
        <taxon>Glycyphagoidea</taxon>
        <taxon>Echimyopodidae</taxon>
        <taxon>Blomia</taxon>
    </lineage>
</organism>
<dbReference type="PANTHER" id="PTHR12345:SF16">
    <property type="entry name" value="X11L, ISOFORM F-RELATED"/>
    <property type="match status" value="1"/>
</dbReference>
<feature type="compositionally biased region" description="Pro residues" evidence="4">
    <location>
        <begin position="977"/>
        <end position="992"/>
    </location>
</feature>
<keyword evidence="3" id="KW-0677">Repeat</keyword>
<dbReference type="InterPro" id="IPR036034">
    <property type="entry name" value="PDZ_sf"/>
</dbReference>
<keyword evidence="1" id="KW-0813">Transport</keyword>
<feature type="compositionally biased region" description="Low complexity" evidence="4">
    <location>
        <begin position="1391"/>
        <end position="1412"/>
    </location>
</feature>
<sequence length="1855" mass="206062">MPNDPLRATHSIISKPLSSTSQPHPFQTGTTTTLLSQSNSFHTFQQPTINLSSYTFAKPIQSSSSSATTNRQLNSSRSSNCLSDGLIEDEEFIDKLFPKCRPKAKISNVNHHHNNNNTSIGNKSGNNNVAINSYDHNIVDSLPSNKMHSPQPPPSPTPPPAPTLAPSSSITNEQSNLNEIDQQQQQHRTGSKTRKVSSSSSTSTSGNIPQSHLTPLGLQSRRLWNFMDISPSPSPPPLSPIEMTSTQTDSLYDAIINYNNNNNNNERISPTVGETVNYPQPTRRDSLHNKTSNNNNNNNRYDINSYELNRSTTTTTGNVNIEETKTNDEWDSSNDDCLLNESATINNMNRTIKSKQMGAHYRLDSLLSHSEENPLSTSMGNHNKPKSTMINGIKKSNRISLEPIVSNIFTDLNDDDDVLFSRIGPDNNINKSTKMKYLNEDPNNDDGDEDTEEEVAIGIRNRIEMAGGRELFSSSRGTRSKRRSNSTNNNNNNSSNNNNNFKYNSGINEGSQLSNCNQRRSSSSSGSINSRHTLLYSVSMATNVDDNNVDDDDDDEGGVGGGGGGGGGNDLMPPTPAPTSTTMVDNVSNEKPSSTIINERERFKPIQTFDDEINVRQQQTMPTPSSTILTPSTTNETITKMKQIEEIIPLQNELDHRGSCEQFARDLKKRLDIWSDEERLIEANSNMKESSREDVEHFKKEIESECESISNEPETFVVNERIARVIGSVPIAQYEGSPKRYGPKPGYPKRVLSLSSNSVNQEYDGILDLKPSIESNESYDHHHHLIQLKTNNFSSENGSPHSSTSSQSSATYSSTDMHSSSSFSCPSNQQQGQPIQQHQQQQQIKSSNGFTTISNRNETATIVSCDDIVKSILSIPNNGQIDTEDDDNVNHCDVDDDNVEDDDDDEEVDEDVRSFNSDKPIELIDTSMIRTNEPIYSADPNKSSGYSSKRSLHSDDSESVTKSRMSCDCTTKIVGQQPPPVQVPQPQIPPQPAKRGSIQKSNGKCNQTNIEHSQPNEMKRNVPKTLLLDQYQQSFESTDSSYRSESIGNTKMVDYYYGQSDEDGTNSSSYLFKNSYPLRSIHINGTNRNENSIHKSNDNDRPIEQTRIVTSPPTIANQPTNFNCLSPELTMTNPHPNHQHHHYNHLNHNANVNSNNHHHTNNYDLQTKTSQLQTIDMKFDQSSYPSDQCESYSDNEKPLTDGTQIEIGTHRINTMPCLEDGLSSGMPSSDEMDYDDDVVGGGERRDHPNQSTVTQSHENDDAAVEADDDDDDDLDEYVNEYNNTTNNGPRSVNGSQQFNNYYYKNEQQRKVLDNGGQTIMYRSCSSVKTNGANYDEHDSSSQTHHHQQQLQLNHHLHNHPFDESGGGSRVNQSTIPYENGKRSAEKYLIPSSSTQLRSVSNSSSSNNSNSLSTVRNVSGQIIGSKPILNSSPSPGHYHHYYHPSVPNRQQYPNLSSSPTSIYQTGVQNPQSPTQTIQSQQELIANYFTEVLIEGVLFRARYLGSTQLVCDGQPTKATRMMQAEEAVSRIKAPEGETQPSTEVDLFISTEKIMVLNTDLKEIMMDHALRTISYIADIGDLLVLMARRRTPIDDPTESGIKRIPKMICHVFESEEAQFIAQSIGQAFQVAYMEFLKANGIEDSSFLKEMDYQEVLNSQEIFGNELEMFAKREKQKEVIVPKQKGEILGIVIVESGWGSMLPTVVIANMAQSSPSARCGQLNIGDQIIAINGISLVGLPLSTCQAYVKNTKNQTAVKFTIVPCAPVVEVKIKRPDTKYQLGFSVQNGVICSLLRGGIAERGGVRVGHRIIEINGQSVVAVPHDRIVNLLATSVGEIAMKTMPTSMYRLLTGQDSPTFM</sequence>
<comment type="caution">
    <text evidence="7">The sequence shown here is derived from an EMBL/GenBank/DDBJ whole genome shotgun (WGS) entry which is preliminary data.</text>
</comment>
<evidence type="ECO:0000259" key="5">
    <source>
        <dbReference type="PROSITE" id="PS01179"/>
    </source>
</evidence>
<feature type="compositionally biased region" description="Low complexity" evidence="4">
    <location>
        <begin position="485"/>
        <end position="529"/>
    </location>
</feature>
<feature type="compositionally biased region" description="Basic and acidic residues" evidence="4">
    <location>
        <begin position="952"/>
        <end position="961"/>
    </location>
</feature>
<name>A0A9Q0RJD8_BLOTA</name>
<feature type="compositionally biased region" description="Low complexity" evidence="4">
    <location>
        <begin position="799"/>
        <end position="843"/>
    </location>
</feature>
<dbReference type="InterPro" id="IPR006020">
    <property type="entry name" value="PTB/PI_dom"/>
</dbReference>
<feature type="region of interest" description="Disordered" evidence="4">
    <location>
        <begin position="1425"/>
        <end position="1472"/>
    </location>
</feature>
<feature type="region of interest" description="Disordered" evidence="4">
    <location>
        <begin position="932"/>
        <end position="1011"/>
    </location>
</feature>
<feature type="compositionally biased region" description="Acidic residues" evidence="4">
    <location>
        <begin position="894"/>
        <end position="910"/>
    </location>
</feature>
<dbReference type="Gene3D" id="2.30.42.10">
    <property type="match status" value="2"/>
</dbReference>
<evidence type="ECO:0000256" key="1">
    <source>
        <dbReference type="ARBA" id="ARBA00022448"/>
    </source>
</evidence>
<feature type="region of interest" description="Disordered" evidence="4">
    <location>
        <begin position="879"/>
        <end position="916"/>
    </location>
</feature>
<dbReference type="InterPro" id="IPR001478">
    <property type="entry name" value="PDZ"/>
</dbReference>
<dbReference type="InterPro" id="IPR051230">
    <property type="entry name" value="APP-Binding"/>
</dbReference>
<dbReference type="FunFam" id="2.30.42.10:FF:000007">
    <property type="entry name" value="Amyloid beta A4 protein-binding family A member"/>
    <property type="match status" value="1"/>
</dbReference>
<keyword evidence="2" id="KW-0597">Phosphoprotein</keyword>
<keyword evidence="8" id="KW-1185">Reference proteome</keyword>
<evidence type="ECO:0000256" key="2">
    <source>
        <dbReference type="ARBA" id="ARBA00022553"/>
    </source>
</evidence>
<feature type="compositionally biased region" description="Polar residues" evidence="4">
    <location>
        <begin position="266"/>
        <end position="280"/>
    </location>
</feature>
<feature type="region of interest" description="Disordered" evidence="4">
    <location>
        <begin position="792"/>
        <end position="846"/>
    </location>
</feature>
<dbReference type="Gene3D" id="2.30.29.30">
    <property type="entry name" value="Pleckstrin-homology domain (PH domain)/Phosphotyrosine-binding domain (PTB)"/>
    <property type="match status" value="1"/>
</dbReference>
<dbReference type="FunFam" id="2.30.42.10:FF:000017">
    <property type="entry name" value="Amyloid beta A4 protein-binding family A member 1"/>
    <property type="match status" value="1"/>
</dbReference>
<dbReference type="Pfam" id="PF00640">
    <property type="entry name" value="PID"/>
    <property type="match status" value="1"/>
</dbReference>
<feature type="region of interest" description="Disordered" evidence="4">
    <location>
        <begin position="1330"/>
        <end position="1412"/>
    </location>
</feature>
<feature type="region of interest" description="Disordered" evidence="4">
    <location>
        <begin position="544"/>
        <end position="593"/>
    </location>
</feature>
<reference evidence="7" key="1">
    <citation type="submission" date="2022-12" db="EMBL/GenBank/DDBJ databases">
        <title>Genome assemblies of Blomia tropicalis.</title>
        <authorList>
            <person name="Cui Y."/>
        </authorList>
    </citation>
    <scope>NUCLEOTIDE SEQUENCE</scope>
    <source>
        <tissue evidence="7">Adult mites</tissue>
    </source>
</reference>
<dbReference type="Proteomes" id="UP001142055">
    <property type="component" value="Chromosome 3"/>
</dbReference>
<dbReference type="GO" id="GO:0007268">
    <property type="term" value="P:chemical synaptic transmission"/>
    <property type="evidence" value="ECO:0007669"/>
    <property type="project" value="TreeGrafter"/>
</dbReference>
<dbReference type="GO" id="GO:0005886">
    <property type="term" value="C:plasma membrane"/>
    <property type="evidence" value="ECO:0007669"/>
    <property type="project" value="TreeGrafter"/>
</dbReference>
<proteinExistence type="predicted"/>
<dbReference type="CDD" id="cd01208">
    <property type="entry name" value="PTB_X11"/>
    <property type="match status" value="1"/>
</dbReference>
<dbReference type="CDD" id="cd06793">
    <property type="entry name" value="PDZ2_APBA1_3-like"/>
    <property type="match status" value="1"/>
</dbReference>
<feature type="compositionally biased region" description="Polar residues" evidence="4">
    <location>
        <begin position="1181"/>
        <end position="1192"/>
    </location>
</feature>
<dbReference type="SMART" id="SM00228">
    <property type="entry name" value="PDZ"/>
    <property type="match status" value="2"/>
</dbReference>
<dbReference type="InterPro" id="IPR011993">
    <property type="entry name" value="PH-like_dom_sf"/>
</dbReference>
<feature type="domain" description="PDZ" evidence="6">
    <location>
        <begin position="1674"/>
        <end position="1759"/>
    </location>
</feature>
<feature type="compositionally biased region" description="Acidic residues" evidence="4">
    <location>
        <begin position="547"/>
        <end position="557"/>
    </location>
</feature>